<name>A0A6A6LGZ5_HEVBR</name>
<evidence type="ECO:0000313" key="1">
    <source>
        <dbReference type="EMBL" id="KAF2299568.1"/>
    </source>
</evidence>
<dbReference type="AlphaFoldDB" id="A0A6A6LGZ5"/>
<dbReference type="EMBL" id="JAAGAX010000011">
    <property type="protein sequence ID" value="KAF2299568.1"/>
    <property type="molecule type" value="Genomic_DNA"/>
</dbReference>
<accession>A0A6A6LGZ5</accession>
<keyword evidence="2" id="KW-1185">Reference proteome</keyword>
<proteinExistence type="predicted"/>
<gene>
    <name evidence="1" type="ORF">GH714_038187</name>
</gene>
<dbReference type="Proteomes" id="UP000467840">
    <property type="component" value="Chromosome 1"/>
</dbReference>
<reference evidence="1 2" key="1">
    <citation type="journal article" date="2020" name="Mol. Plant">
        <title>The Chromosome-Based Rubber Tree Genome Provides New Insights into Spurge Genome Evolution and Rubber Biosynthesis.</title>
        <authorList>
            <person name="Liu J."/>
            <person name="Shi C."/>
            <person name="Shi C.C."/>
            <person name="Li W."/>
            <person name="Zhang Q.J."/>
            <person name="Zhang Y."/>
            <person name="Li K."/>
            <person name="Lu H.F."/>
            <person name="Shi C."/>
            <person name="Zhu S.T."/>
            <person name="Xiao Z.Y."/>
            <person name="Nan H."/>
            <person name="Yue Y."/>
            <person name="Zhu X.G."/>
            <person name="Wu Y."/>
            <person name="Hong X.N."/>
            <person name="Fan G.Y."/>
            <person name="Tong Y."/>
            <person name="Zhang D."/>
            <person name="Mao C.L."/>
            <person name="Liu Y.L."/>
            <person name="Hao S.J."/>
            <person name="Liu W.Q."/>
            <person name="Lv M.Q."/>
            <person name="Zhang H.B."/>
            <person name="Liu Y."/>
            <person name="Hu-Tang G.R."/>
            <person name="Wang J.P."/>
            <person name="Wang J.H."/>
            <person name="Sun Y.H."/>
            <person name="Ni S.B."/>
            <person name="Chen W.B."/>
            <person name="Zhang X.C."/>
            <person name="Jiao Y.N."/>
            <person name="Eichler E.E."/>
            <person name="Li G.H."/>
            <person name="Liu X."/>
            <person name="Gao L.Z."/>
        </authorList>
    </citation>
    <scope>NUCLEOTIDE SEQUENCE [LARGE SCALE GENOMIC DNA]</scope>
    <source>
        <strain evidence="2">cv. GT1</strain>
        <tissue evidence="1">Leaf</tissue>
    </source>
</reference>
<evidence type="ECO:0000313" key="2">
    <source>
        <dbReference type="Proteomes" id="UP000467840"/>
    </source>
</evidence>
<protein>
    <submittedName>
        <fullName evidence="1">Uncharacterized protein</fullName>
    </submittedName>
</protein>
<organism evidence="1 2">
    <name type="scientific">Hevea brasiliensis</name>
    <name type="common">Para rubber tree</name>
    <name type="synonym">Siphonia brasiliensis</name>
    <dbReference type="NCBI Taxonomy" id="3981"/>
    <lineage>
        <taxon>Eukaryota</taxon>
        <taxon>Viridiplantae</taxon>
        <taxon>Streptophyta</taxon>
        <taxon>Embryophyta</taxon>
        <taxon>Tracheophyta</taxon>
        <taxon>Spermatophyta</taxon>
        <taxon>Magnoliopsida</taxon>
        <taxon>eudicotyledons</taxon>
        <taxon>Gunneridae</taxon>
        <taxon>Pentapetalae</taxon>
        <taxon>rosids</taxon>
        <taxon>fabids</taxon>
        <taxon>Malpighiales</taxon>
        <taxon>Euphorbiaceae</taxon>
        <taxon>Crotonoideae</taxon>
        <taxon>Micrandreae</taxon>
        <taxon>Hevea</taxon>
    </lineage>
</organism>
<sequence length="75" mass="8473">MRRPAASNATDLWLSKPCEAAGCATEEWQLDAAAGWFWQCQRRSCGRKQPWRWLVMAAEPVALGGFNFALEFPID</sequence>
<comment type="caution">
    <text evidence="1">The sequence shown here is derived from an EMBL/GenBank/DDBJ whole genome shotgun (WGS) entry which is preliminary data.</text>
</comment>